<dbReference type="InterPro" id="IPR023211">
    <property type="entry name" value="DNA_pol_palm_dom_sf"/>
</dbReference>
<dbReference type="Proteomes" id="UP000027586">
    <property type="component" value="Unassembled WGS sequence"/>
</dbReference>
<dbReference type="GO" id="GO:0051539">
    <property type="term" value="F:4 iron, 4 sulfur cluster binding"/>
    <property type="evidence" value="ECO:0007669"/>
    <property type="project" value="UniProtKB-KW"/>
</dbReference>
<dbReference type="CDD" id="cd05535">
    <property type="entry name" value="POLBc_epsilon"/>
    <property type="match status" value="1"/>
</dbReference>
<dbReference type="GO" id="GO:0000166">
    <property type="term" value="F:nucleotide binding"/>
    <property type="evidence" value="ECO:0007669"/>
    <property type="project" value="InterPro"/>
</dbReference>
<dbReference type="Pfam" id="PF22634">
    <property type="entry name" value="POL2_thumb"/>
    <property type="match status" value="1"/>
</dbReference>
<evidence type="ECO:0000256" key="8">
    <source>
        <dbReference type="ARBA" id="ARBA00022723"/>
    </source>
</evidence>
<keyword evidence="13 17" id="KW-0411">Iron-sulfur</keyword>
<dbReference type="Gene3D" id="3.30.342.10">
    <property type="entry name" value="DNA Polymerase, chain B, domain 1"/>
    <property type="match status" value="1"/>
</dbReference>
<dbReference type="FunFam" id="3.90.1600.10:FF:000006">
    <property type="entry name" value="DNA polymerase epsilon catalytic subunit"/>
    <property type="match status" value="1"/>
</dbReference>
<dbReference type="InterPro" id="IPR006133">
    <property type="entry name" value="DNA-dir_DNA_pol_B_exonuc"/>
</dbReference>
<dbReference type="GO" id="GO:0045004">
    <property type="term" value="P:DNA replication proofreading"/>
    <property type="evidence" value="ECO:0007669"/>
    <property type="project" value="TreeGrafter"/>
</dbReference>
<comment type="subcellular location">
    <subcellularLocation>
        <location evidence="2 17">Nucleus</location>
    </subcellularLocation>
</comment>
<dbReference type="GO" id="GO:0006272">
    <property type="term" value="P:leading strand elongation"/>
    <property type="evidence" value="ECO:0007669"/>
    <property type="project" value="TreeGrafter"/>
</dbReference>
<evidence type="ECO:0000259" key="19">
    <source>
        <dbReference type="SMART" id="SM01159"/>
    </source>
</evidence>
<evidence type="ECO:0000256" key="5">
    <source>
        <dbReference type="ARBA" id="ARBA00022679"/>
    </source>
</evidence>
<dbReference type="VEuPathDB" id="FungiDB:LCOR_06952.1"/>
<keyword evidence="21" id="KW-1185">Reference proteome</keyword>
<dbReference type="CDD" id="cd05779">
    <property type="entry name" value="DNA_polB_epsilon_exo"/>
    <property type="match status" value="1"/>
</dbReference>
<feature type="compositionally biased region" description="Polar residues" evidence="18">
    <location>
        <begin position="25"/>
        <end position="35"/>
    </location>
</feature>
<dbReference type="GO" id="GO:0000278">
    <property type="term" value="P:mitotic cell cycle"/>
    <property type="evidence" value="ECO:0007669"/>
    <property type="project" value="TreeGrafter"/>
</dbReference>
<sequence length="2237" mass="258627">MSDRREFGSGASSFKKGRLPRLGSTRANSSAQRYNLPNGVDNAPTNLDQKFDDIRRLNELESRFGFERYKEGPERLGWLINMHATIVRDSEWPGGRAGVDYYFLDEDGQTFKVTLVHSPYFYIGCKPGTEQEVEEYLRRRFDTTIERVARVRREDLKQPNHLIGRRRTLLQLFFRNVSDLLAVRRILLPAAQKNRQKIDAMDTYAEVVNETNHISYEASSSTLASMSSRKNPNEAIDNIIDIREYDVPYYVRVAIDLDIRVGLWYTAKALPDETVIVTRRHDLVHRPDPVVLAFDIETTKLPLKFPDSSIDSIVMISYMIDGRGYLITNRDIVSQDIEDFDYTPKPEYEGPFTIFNEANEYDLLMRFFEHIQEARPTIFVTYNGDFFDWPFVEARAKAHGIDMYDAIGVYKDEEDEYKCKHASHMDAFRWVKRDSYLPQGSQGLKAVTTAKLGYNPIELDPEDMTRFASEQPQTLAQYSVSDAVATYYLYMKYVHPFIFSLCNILPLVPDEVLRKGTGTLCELLLMVEAYKANVIIPNKHVEESNKFFEGHLLESETYVGGHVEALEAGVFRSDLDTHFKVDPAAAQQLIDQLDDALKFTLQVEEKQKLEDIVDYEEVKGEIKKQLEAIRDNPIRHEGPLIYHLDVAAMYPNIILTNRLQPDAMIEESMCATCEFNTPDKTCDRRMTWSWRGEYFPAKRNEYNMIRNQLSIETFPGKTEHAPPRPWHALSEAEQNTLLHKRLTDYCKKVYKKVRETQTTERESIICQRENPFYIGTVRAFRDRRYEYKGLHKKWKQNLDKAVSDGVITKIDEAKKMIVLYDSLQLAHKCILNSFYGYVMRKGARWHSLEMAGIVCLTGARIIQMARQLVERLGRPLELDTDGIWCILPKSFPETFAFKTSSGKKVKIDYPCTMLNHLVHAKFTNHQYQTLVDQERLEYSVHSENSIFFEIDGPYRAMILPASTFEDKLLKKRYAVFNDDGSLAELKGFEVKRRGELKLIKIFQSQIFKVFLDGGTLEECYASVAKVADQWLDILYSKAVDLHDEELFDLISENRSMSKTLSDYGSQKSTAICTARRLAEFLGDQMVKDKGLACQFIISAQPYNLPVSERAVPVAIFSAEPSVKKHYLRKWLRDNSLESFDIRDILDWPYYLERFGSVIQKLITIPAAMQKVHNPVPRVRHPDWLYKRVAATDDKFKQHRITDMFKPAEKPQLPSPEVDATENEDIEMQDIEELDIATPNNSQGGPVPRVARVLKRKVGDQTTVMAQEEELPEEDRPENMPDMHDDYHAWLEFQKRKWKRQRLLRAKRRETQTAAPRVSGLGGYFRRQTGSLVSSTWEILQIVETDRPGHFKMWVSIQDRLFALKLVVPRIFYINSRIEDAEEITGVSCQMAKCVRTLPRSHPCINLYETIMDEETYQSERRKMVNMFNDRRTEGVYETQVPLGVRALLLLGTQCRVGQDKVASSRLEDEFDVLDLVPQLNKTSQYITKASDYKYIYLHHAQSKDRHFFTLVGADLPVSRCFVVGVEANSQQMPNIKRIYSEMYHESIGREGSSDTVEYRESMEFDTSFHHSERDALRKLNKVLSRYHDNKRVPAILVIRSPRAVSYLGQYARIINEFPYLTLPAEGKENALQALSWLQPASRHAIRQYLDLGPVIDQKIAHARYANIPFCNIPNDPLPFIADILFSRKMIKNDMVLWWTSNERPDLGGRESDENMSLISDLENPEICNPSFYHTVCVDINIMRLCLNTILEAPVINELEGTSGVLGFDNVMHSLDEYNQGLINTVSAFGDGNVSGKTFALLRSLVQQWFQEALVQNNAVGEAILDAVHRWLRSSRSNMYDPCLYGLIHGMMKKVYMQLVAEIKRMGATIVYASYHRIVVATAKDTMDTAVAYTDYMVRSIHSKQLFEVLDLRIGNHWDLLAWMDEVNYAGVLSNTDDLDAQPTLVTEWSIQDYLPVAVQGQFRETVIRFLSKANSLKKMYPRDVRRQAMEIDGEENQTQEEHVDERLQQLRLYIREKVMTTLLTWIINMLHRQDTSDEFKFPQLSGSYLNLSNPVLECVKSICAVLALDPNLENEVRVVKRNALQSIGGLSDFSPEARFQNPCQYVKLHEIICTNCNYVADLDVCRDKNLIPVNGQPQPWCCHLCKTEYDKCMIEQSMTNQVERWLVAFQLQDVQCPRCRTIKKENMLRQCDKCGCDYLPLQSKAELERKLKVFQNIAKEQHFAYLSEVIRWTLSHL</sequence>
<keyword evidence="11 17" id="KW-0239">DNA-directed DNA polymerase</keyword>
<feature type="region of interest" description="Disordered" evidence="18">
    <location>
        <begin position="1"/>
        <end position="47"/>
    </location>
</feature>
<evidence type="ECO:0000256" key="1">
    <source>
        <dbReference type="ARBA" id="ARBA00001966"/>
    </source>
</evidence>
<dbReference type="FunFam" id="1.10.287.690:FF:000005">
    <property type="entry name" value="DNA polymerase epsilon catalytic subunit"/>
    <property type="match status" value="1"/>
</dbReference>
<comment type="cofactor">
    <cofactor evidence="1 17">
        <name>[4Fe-4S] cluster</name>
        <dbReference type="ChEBI" id="CHEBI:49883"/>
    </cofactor>
</comment>
<name>A0A068S0F1_9FUNG</name>
<dbReference type="PANTHER" id="PTHR10670:SF0">
    <property type="entry name" value="DNA POLYMERASE EPSILON CATALYTIC SUBUNIT A"/>
    <property type="match status" value="1"/>
</dbReference>
<dbReference type="GO" id="GO:0006297">
    <property type="term" value="P:nucleotide-excision repair, DNA gap filling"/>
    <property type="evidence" value="ECO:0007669"/>
    <property type="project" value="TreeGrafter"/>
</dbReference>
<dbReference type="InterPro" id="IPR042087">
    <property type="entry name" value="DNA_pol_B_thumb"/>
</dbReference>
<accession>A0A068S0F1</accession>
<dbReference type="GO" id="GO:0006287">
    <property type="term" value="P:base-excision repair, gap-filling"/>
    <property type="evidence" value="ECO:0007669"/>
    <property type="project" value="TreeGrafter"/>
</dbReference>
<comment type="catalytic activity">
    <reaction evidence="16 17">
        <text>DNA(n) + a 2'-deoxyribonucleoside 5'-triphosphate = DNA(n+1) + diphosphate</text>
        <dbReference type="Rhea" id="RHEA:22508"/>
        <dbReference type="Rhea" id="RHEA-COMP:17339"/>
        <dbReference type="Rhea" id="RHEA-COMP:17340"/>
        <dbReference type="ChEBI" id="CHEBI:33019"/>
        <dbReference type="ChEBI" id="CHEBI:61560"/>
        <dbReference type="ChEBI" id="CHEBI:173112"/>
        <dbReference type="EC" id="2.7.7.7"/>
    </reaction>
</comment>
<dbReference type="Pfam" id="PF23250">
    <property type="entry name" value="zf_DPOE_2"/>
    <property type="match status" value="1"/>
</dbReference>
<evidence type="ECO:0000256" key="12">
    <source>
        <dbReference type="ARBA" id="ARBA00023004"/>
    </source>
</evidence>
<evidence type="ECO:0000256" key="18">
    <source>
        <dbReference type="SAM" id="MobiDB-lite"/>
    </source>
</evidence>
<comment type="function">
    <text evidence="17">DNA polymerase II participates in chromosomal DNA replication.</text>
</comment>
<dbReference type="Gene3D" id="3.90.1600.10">
    <property type="entry name" value="Palm domain of DNA polymerase"/>
    <property type="match status" value="1"/>
</dbReference>
<evidence type="ECO:0000256" key="7">
    <source>
        <dbReference type="ARBA" id="ARBA00022705"/>
    </source>
</evidence>
<dbReference type="OrthoDB" id="10060449at2759"/>
<evidence type="ECO:0000256" key="17">
    <source>
        <dbReference type="RuleBase" id="RU365029"/>
    </source>
</evidence>
<dbReference type="InterPro" id="IPR013697">
    <property type="entry name" value="DNA_pol_e_suA_C"/>
</dbReference>
<dbReference type="Gene3D" id="1.10.132.60">
    <property type="entry name" value="DNA polymerase family B, C-terminal domain"/>
    <property type="match status" value="1"/>
</dbReference>
<evidence type="ECO:0000256" key="3">
    <source>
        <dbReference type="ARBA" id="ARBA00005755"/>
    </source>
</evidence>
<evidence type="ECO:0000256" key="6">
    <source>
        <dbReference type="ARBA" id="ARBA00022695"/>
    </source>
</evidence>
<dbReference type="EMBL" id="CBTN010000033">
    <property type="protein sequence ID" value="CDH55848.1"/>
    <property type="molecule type" value="Genomic_DNA"/>
</dbReference>
<dbReference type="GO" id="GO:0003887">
    <property type="term" value="F:DNA-directed DNA polymerase activity"/>
    <property type="evidence" value="ECO:0007669"/>
    <property type="project" value="UniProtKB-KW"/>
</dbReference>
<dbReference type="Gene3D" id="3.30.420.10">
    <property type="entry name" value="Ribonuclease H-like superfamily/Ribonuclease H"/>
    <property type="match status" value="1"/>
</dbReference>
<keyword evidence="9 17" id="KW-0863">Zinc-finger</keyword>
<dbReference type="InterPro" id="IPR054475">
    <property type="entry name" value="Znf-DPOE"/>
</dbReference>
<evidence type="ECO:0000256" key="9">
    <source>
        <dbReference type="ARBA" id="ARBA00022771"/>
    </source>
</evidence>
<dbReference type="InterPro" id="IPR029703">
    <property type="entry name" value="POL2"/>
</dbReference>
<keyword evidence="15 17" id="KW-0539">Nucleus</keyword>
<dbReference type="GO" id="GO:0008270">
    <property type="term" value="F:zinc ion binding"/>
    <property type="evidence" value="ECO:0007669"/>
    <property type="project" value="UniProtKB-KW"/>
</dbReference>
<dbReference type="GO" id="GO:0008310">
    <property type="term" value="F:single-stranded DNA 3'-5' DNA exonuclease activity"/>
    <property type="evidence" value="ECO:0007669"/>
    <property type="project" value="TreeGrafter"/>
</dbReference>
<comment type="similarity">
    <text evidence="3 17">Belongs to the DNA polymerase type-B family.</text>
</comment>
<dbReference type="SMART" id="SM01159">
    <property type="entry name" value="DUF1744"/>
    <property type="match status" value="1"/>
</dbReference>
<keyword evidence="5 17" id="KW-0808">Transferase</keyword>
<dbReference type="EC" id="2.7.7.7" evidence="17"/>
<dbReference type="Gene3D" id="1.10.287.690">
    <property type="entry name" value="Helix hairpin bin"/>
    <property type="match status" value="1"/>
</dbReference>
<dbReference type="FunFam" id="3.30.420.10:FF:000010">
    <property type="entry name" value="DNA polymerase epsilon catalytic subunit"/>
    <property type="match status" value="1"/>
</dbReference>
<keyword evidence="6 17" id="KW-0548">Nucleotidyltransferase</keyword>
<keyword evidence="10 17" id="KW-0862">Zinc</keyword>
<comment type="caution">
    <text evidence="20">The sequence shown here is derived from an EMBL/GenBank/DDBJ whole genome shotgun (WGS) entry which is preliminary data.</text>
</comment>
<dbReference type="Pfam" id="PF08490">
    <property type="entry name" value="DUF1744"/>
    <property type="match status" value="1"/>
</dbReference>
<keyword evidence="14 17" id="KW-0238">DNA-binding</keyword>
<evidence type="ECO:0000256" key="14">
    <source>
        <dbReference type="ARBA" id="ARBA00023125"/>
    </source>
</evidence>
<evidence type="ECO:0000256" key="10">
    <source>
        <dbReference type="ARBA" id="ARBA00022833"/>
    </source>
</evidence>
<organism evidence="20 21">
    <name type="scientific">Lichtheimia corymbifera JMRC:FSU:9682</name>
    <dbReference type="NCBI Taxonomy" id="1263082"/>
    <lineage>
        <taxon>Eukaryota</taxon>
        <taxon>Fungi</taxon>
        <taxon>Fungi incertae sedis</taxon>
        <taxon>Mucoromycota</taxon>
        <taxon>Mucoromycotina</taxon>
        <taxon>Mucoromycetes</taxon>
        <taxon>Mucorales</taxon>
        <taxon>Lichtheimiaceae</taxon>
        <taxon>Lichtheimia</taxon>
    </lineage>
</organism>
<dbReference type="SUPFAM" id="SSF53098">
    <property type="entry name" value="Ribonuclease H-like"/>
    <property type="match status" value="1"/>
</dbReference>
<evidence type="ECO:0000256" key="16">
    <source>
        <dbReference type="ARBA" id="ARBA00049244"/>
    </source>
</evidence>
<evidence type="ECO:0000256" key="11">
    <source>
        <dbReference type="ARBA" id="ARBA00022932"/>
    </source>
</evidence>
<evidence type="ECO:0000256" key="4">
    <source>
        <dbReference type="ARBA" id="ARBA00022485"/>
    </source>
</evidence>
<evidence type="ECO:0000256" key="15">
    <source>
        <dbReference type="ARBA" id="ARBA00023242"/>
    </source>
</evidence>
<dbReference type="InterPro" id="IPR055191">
    <property type="entry name" value="POL2_thumb"/>
</dbReference>
<protein>
    <recommendedName>
        <fullName evidence="17">DNA polymerase epsilon catalytic subunit</fullName>
        <ecNumber evidence="17">2.7.7.7</ecNumber>
    </recommendedName>
</protein>
<dbReference type="InterPro" id="IPR006172">
    <property type="entry name" value="DNA-dir_DNA_pol_B"/>
</dbReference>
<evidence type="ECO:0000313" key="21">
    <source>
        <dbReference type="Proteomes" id="UP000027586"/>
    </source>
</evidence>
<keyword evidence="4 17" id="KW-0004">4Fe-4S</keyword>
<gene>
    <name evidence="20" type="ORF">LCOR_06952.1</name>
</gene>
<evidence type="ECO:0000256" key="13">
    <source>
        <dbReference type="ARBA" id="ARBA00023014"/>
    </source>
</evidence>
<keyword evidence="8 17" id="KW-0479">Metal-binding</keyword>
<reference evidence="20" key="1">
    <citation type="submission" date="2013-08" db="EMBL/GenBank/DDBJ databases">
        <title>Gene expansion shapes genome architecture in the human pathogen Lichtheimia corymbifera: an evolutionary genomics analysis in the ancient terrestrial Mucorales (Mucoromycotina).</title>
        <authorList>
            <person name="Schwartze V.U."/>
            <person name="Winter S."/>
            <person name="Shelest E."/>
            <person name="Marcet-Houben M."/>
            <person name="Horn F."/>
            <person name="Wehner S."/>
            <person name="Hoffmann K."/>
            <person name="Riege K."/>
            <person name="Sammeth M."/>
            <person name="Nowrousian M."/>
            <person name="Valiante V."/>
            <person name="Linde J."/>
            <person name="Jacobsen I.D."/>
            <person name="Marz M."/>
            <person name="Brakhage A.A."/>
            <person name="Gabaldon T."/>
            <person name="Bocker S."/>
            <person name="Voigt K."/>
        </authorList>
    </citation>
    <scope>NUCLEOTIDE SEQUENCE [LARGE SCALE GENOMIC DNA]</scope>
    <source>
        <strain evidence="20">FSU 9682</strain>
    </source>
</reference>
<dbReference type="PANTHER" id="PTHR10670">
    <property type="entry name" value="DNA POLYMERASE EPSILON CATALYTIC SUBUNIT A"/>
    <property type="match status" value="1"/>
</dbReference>
<dbReference type="GO" id="GO:0003677">
    <property type="term" value="F:DNA binding"/>
    <property type="evidence" value="ECO:0007669"/>
    <property type="project" value="UniProtKB-KW"/>
</dbReference>
<dbReference type="InterPro" id="IPR036397">
    <property type="entry name" value="RNaseH_sf"/>
</dbReference>
<dbReference type="STRING" id="1263082.A0A068S0F1"/>
<dbReference type="FunFam" id="1.10.132.60:FF:000002">
    <property type="entry name" value="DNA polymerase epsilon catalytic subunit"/>
    <property type="match status" value="1"/>
</dbReference>
<evidence type="ECO:0000256" key="2">
    <source>
        <dbReference type="ARBA" id="ARBA00004123"/>
    </source>
</evidence>
<dbReference type="Pfam" id="PF03104">
    <property type="entry name" value="DNA_pol_B_exo1"/>
    <property type="match status" value="1"/>
</dbReference>
<keyword evidence="12 17" id="KW-0408">Iron</keyword>
<dbReference type="InterPro" id="IPR012337">
    <property type="entry name" value="RNaseH-like_sf"/>
</dbReference>
<keyword evidence="7 17" id="KW-0235">DNA replication</keyword>
<dbReference type="SUPFAM" id="SSF56672">
    <property type="entry name" value="DNA/RNA polymerases"/>
    <property type="match status" value="1"/>
</dbReference>
<feature type="domain" description="DNA polymerase epsilon catalytic subunit A C-terminal" evidence="19">
    <location>
        <begin position="1534"/>
        <end position="1931"/>
    </location>
</feature>
<dbReference type="SMART" id="SM00486">
    <property type="entry name" value="POLBc"/>
    <property type="match status" value="1"/>
</dbReference>
<proteinExistence type="inferred from homology"/>
<dbReference type="GO" id="GO:0008622">
    <property type="term" value="C:epsilon DNA polymerase complex"/>
    <property type="evidence" value="ECO:0007669"/>
    <property type="project" value="InterPro"/>
</dbReference>
<dbReference type="InterPro" id="IPR043502">
    <property type="entry name" value="DNA/RNA_pol_sf"/>
</dbReference>
<dbReference type="Pfam" id="PF22912">
    <property type="entry name" value="zf-DPOE"/>
    <property type="match status" value="1"/>
</dbReference>
<evidence type="ECO:0000313" key="20">
    <source>
        <dbReference type="EMBL" id="CDH55848.1"/>
    </source>
</evidence>